<comment type="caution">
    <text evidence="1">The sequence shown here is derived from an EMBL/GenBank/DDBJ whole genome shotgun (WGS) entry which is preliminary data.</text>
</comment>
<evidence type="ECO:0000313" key="1">
    <source>
        <dbReference type="EMBL" id="GID59148.1"/>
    </source>
</evidence>
<sequence>MSDTNRLWVLKDFPDDIGSGSDVVQRAYQDWKYQCERDPSIDAAPVDAGGERHQVIIWGSRHPDDYSANQQFACDFDINPRAYGLPGEVVYRDSGWI</sequence>
<keyword evidence="2" id="KW-1185">Reference proteome</keyword>
<dbReference type="Proteomes" id="UP000612282">
    <property type="component" value="Unassembled WGS sequence"/>
</dbReference>
<reference evidence="1 2" key="1">
    <citation type="submission" date="2021-01" db="EMBL/GenBank/DDBJ databases">
        <title>Whole genome shotgun sequence of Actinoplanes couchii NBRC 106145.</title>
        <authorList>
            <person name="Komaki H."/>
            <person name="Tamura T."/>
        </authorList>
    </citation>
    <scope>NUCLEOTIDE SEQUENCE [LARGE SCALE GENOMIC DNA]</scope>
    <source>
        <strain evidence="1 2">NBRC 106145</strain>
    </source>
</reference>
<accession>A0ABQ3XKX5</accession>
<dbReference type="EMBL" id="BOMG01000094">
    <property type="protein sequence ID" value="GID59148.1"/>
    <property type="molecule type" value="Genomic_DNA"/>
</dbReference>
<protein>
    <submittedName>
        <fullName evidence="1">Uncharacterized protein</fullName>
    </submittedName>
</protein>
<dbReference type="RefSeq" id="WP_203804930.1">
    <property type="nucleotide sequence ID" value="NZ_BAAAQE010000094.1"/>
</dbReference>
<name>A0ABQ3XKX5_9ACTN</name>
<evidence type="ECO:0000313" key="2">
    <source>
        <dbReference type="Proteomes" id="UP000612282"/>
    </source>
</evidence>
<proteinExistence type="predicted"/>
<organism evidence="1 2">
    <name type="scientific">Actinoplanes couchii</name>
    <dbReference type="NCBI Taxonomy" id="403638"/>
    <lineage>
        <taxon>Bacteria</taxon>
        <taxon>Bacillati</taxon>
        <taxon>Actinomycetota</taxon>
        <taxon>Actinomycetes</taxon>
        <taxon>Micromonosporales</taxon>
        <taxon>Micromonosporaceae</taxon>
        <taxon>Actinoplanes</taxon>
    </lineage>
</organism>
<gene>
    <name evidence="1" type="ORF">Aco03nite_075520</name>
</gene>